<dbReference type="PROSITE" id="PS51257">
    <property type="entry name" value="PROKAR_LIPOPROTEIN"/>
    <property type="match status" value="1"/>
</dbReference>
<dbReference type="Proteomes" id="UP001596083">
    <property type="component" value="Unassembled WGS sequence"/>
</dbReference>
<dbReference type="Gene3D" id="1.10.530.10">
    <property type="match status" value="1"/>
</dbReference>
<dbReference type="InterPro" id="IPR023346">
    <property type="entry name" value="Lysozyme-like_dom_sf"/>
</dbReference>
<evidence type="ECO:0000313" key="5">
    <source>
        <dbReference type="Proteomes" id="UP001596083"/>
    </source>
</evidence>
<sequence length="215" mass="22823">MRAQPRTKWRAAALAVAVVAGATACSTSRAADPGGAAPSSAGASASASPDAASGEKDSSFYAPQVRASAQRAGVSPQLLMAILYNESYKPHDPAFQRSWQKIKKDAAFGIVNMHKAAFDETKQGRPFAHRDWEELPDDPALAVEAAAWFLHDLARQLPADRPGTYTKDELLALGYNTGAGNMAAFARGARPGSQAQSYLDRLHANWDKAGEAVRG</sequence>
<accession>A0ABW0Z2X9</accession>
<feature type="signal peptide" evidence="2">
    <location>
        <begin position="1"/>
        <end position="30"/>
    </location>
</feature>
<evidence type="ECO:0000256" key="2">
    <source>
        <dbReference type="SAM" id="SignalP"/>
    </source>
</evidence>
<organism evidence="4 5">
    <name type="scientific">Streptomyces gamaensis</name>
    <dbReference type="NCBI Taxonomy" id="1763542"/>
    <lineage>
        <taxon>Bacteria</taxon>
        <taxon>Bacillati</taxon>
        <taxon>Actinomycetota</taxon>
        <taxon>Actinomycetes</taxon>
        <taxon>Kitasatosporales</taxon>
        <taxon>Streptomycetaceae</taxon>
        <taxon>Streptomyces</taxon>
    </lineage>
</organism>
<evidence type="ECO:0000313" key="4">
    <source>
        <dbReference type="EMBL" id="MFC5720735.1"/>
    </source>
</evidence>
<dbReference type="Pfam" id="PF01464">
    <property type="entry name" value="SLT"/>
    <property type="match status" value="1"/>
</dbReference>
<gene>
    <name evidence="4" type="ORF">ACFP1Z_11225</name>
</gene>
<feature type="compositionally biased region" description="Low complexity" evidence="1">
    <location>
        <begin position="27"/>
        <end position="52"/>
    </location>
</feature>
<reference evidence="5" key="1">
    <citation type="journal article" date="2019" name="Int. J. Syst. Evol. Microbiol.">
        <title>The Global Catalogue of Microorganisms (GCM) 10K type strain sequencing project: providing services to taxonomists for standard genome sequencing and annotation.</title>
        <authorList>
            <consortium name="The Broad Institute Genomics Platform"/>
            <consortium name="The Broad Institute Genome Sequencing Center for Infectious Disease"/>
            <person name="Wu L."/>
            <person name="Ma J."/>
        </authorList>
    </citation>
    <scope>NUCLEOTIDE SEQUENCE [LARGE SCALE GENOMIC DNA]</scope>
    <source>
        <strain evidence="5">CGMCC 4.7304</strain>
    </source>
</reference>
<protein>
    <submittedName>
        <fullName evidence="4">Transglycosylase SLT domain-containing protein</fullName>
    </submittedName>
</protein>
<dbReference type="EMBL" id="JBHSPB010000005">
    <property type="protein sequence ID" value="MFC5720735.1"/>
    <property type="molecule type" value="Genomic_DNA"/>
</dbReference>
<feature type="domain" description="Transglycosylase SLT" evidence="3">
    <location>
        <begin position="66"/>
        <end position="183"/>
    </location>
</feature>
<keyword evidence="2" id="KW-0732">Signal</keyword>
<proteinExistence type="predicted"/>
<name>A0ABW0Z2X9_9ACTN</name>
<dbReference type="RefSeq" id="WP_390315896.1">
    <property type="nucleotide sequence ID" value="NZ_JBHSPB010000005.1"/>
</dbReference>
<keyword evidence="5" id="KW-1185">Reference proteome</keyword>
<feature type="chain" id="PRO_5046674837" evidence="2">
    <location>
        <begin position="31"/>
        <end position="215"/>
    </location>
</feature>
<dbReference type="InterPro" id="IPR008258">
    <property type="entry name" value="Transglycosylase_SLT_dom_1"/>
</dbReference>
<evidence type="ECO:0000256" key="1">
    <source>
        <dbReference type="SAM" id="MobiDB-lite"/>
    </source>
</evidence>
<feature type="region of interest" description="Disordered" evidence="1">
    <location>
        <begin position="27"/>
        <end position="57"/>
    </location>
</feature>
<comment type="caution">
    <text evidence="4">The sequence shown here is derived from an EMBL/GenBank/DDBJ whole genome shotgun (WGS) entry which is preliminary data.</text>
</comment>
<dbReference type="SUPFAM" id="SSF53955">
    <property type="entry name" value="Lysozyme-like"/>
    <property type="match status" value="1"/>
</dbReference>
<evidence type="ECO:0000259" key="3">
    <source>
        <dbReference type="Pfam" id="PF01464"/>
    </source>
</evidence>